<dbReference type="EMBL" id="BAABIE010000013">
    <property type="protein sequence ID" value="GAA4754546.1"/>
    <property type="molecule type" value="Genomic_DNA"/>
</dbReference>
<dbReference type="Proteomes" id="UP001500822">
    <property type="component" value="Unassembled WGS sequence"/>
</dbReference>
<comment type="caution">
    <text evidence="3">The sequence shown here is derived from an EMBL/GenBank/DDBJ whole genome shotgun (WGS) entry which is preliminary data.</text>
</comment>
<evidence type="ECO:0000256" key="1">
    <source>
        <dbReference type="ARBA" id="ARBA00022801"/>
    </source>
</evidence>
<dbReference type="PANTHER" id="PTHR43329">
    <property type="entry name" value="EPOXIDE HYDROLASE"/>
    <property type="match status" value="1"/>
</dbReference>
<proteinExistence type="predicted"/>
<evidence type="ECO:0000313" key="4">
    <source>
        <dbReference type="Proteomes" id="UP001500822"/>
    </source>
</evidence>
<accession>A0ABP8ZEX0</accession>
<evidence type="ECO:0000313" key="3">
    <source>
        <dbReference type="EMBL" id="GAA4754546.1"/>
    </source>
</evidence>
<dbReference type="InterPro" id="IPR000073">
    <property type="entry name" value="AB_hydrolase_1"/>
</dbReference>
<reference evidence="4" key="1">
    <citation type="journal article" date="2019" name="Int. J. Syst. Evol. Microbiol.">
        <title>The Global Catalogue of Microorganisms (GCM) 10K type strain sequencing project: providing services to taxonomists for standard genome sequencing and annotation.</title>
        <authorList>
            <consortium name="The Broad Institute Genomics Platform"/>
            <consortium name="The Broad Institute Genome Sequencing Center for Infectious Disease"/>
            <person name="Wu L."/>
            <person name="Ma J."/>
        </authorList>
    </citation>
    <scope>NUCLEOTIDE SEQUENCE [LARGE SCALE GENOMIC DNA]</scope>
    <source>
        <strain evidence="4">JCM 18077</strain>
    </source>
</reference>
<keyword evidence="4" id="KW-1185">Reference proteome</keyword>
<feature type="domain" description="AB hydrolase-1" evidence="2">
    <location>
        <begin position="23"/>
        <end position="259"/>
    </location>
</feature>
<dbReference type="Gene3D" id="3.40.50.1820">
    <property type="entry name" value="alpha/beta hydrolase"/>
    <property type="match status" value="1"/>
</dbReference>
<dbReference type="PRINTS" id="PR00412">
    <property type="entry name" value="EPOXHYDRLASE"/>
</dbReference>
<organism evidence="3 4">
    <name type="scientific">Gordonia alkaliphila</name>
    <dbReference type="NCBI Taxonomy" id="1053547"/>
    <lineage>
        <taxon>Bacteria</taxon>
        <taxon>Bacillati</taxon>
        <taxon>Actinomycetota</taxon>
        <taxon>Actinomycetes</taxon>
        <taxon>Mycobacteriales</taxon>
        <taxon>Gordoniaceae</taxon>
        <taxon>Gordonia</taxon>
    </lineage>
</organism>
<dbReference type="InterPro" id="IPR029058">
    <property type="entry name" value="AB_hydrolase_fold"/>
</dbReference>
<name>A0ABP8ZEX0_9ACTN</name>
<sequence>MEQYARSGLTFDVTDSGIKRHGTVVLLHGFPQTSHSWRQVTPLLNTAGYRTVAPDQRGYSPGARPDGRTAYRASELVDDVAELINALGDGPVHLVGHDWGAAVAWGLAASRPDLVRTLTSVSAPHPGAFVKSFLHSDQLLRSWYMAAFQPPFVPEFLIDRFPALFDDLLRRTGMDDEQLADVHRDVIDAGALTSALNWYRAMLLNTPQALARRVAVPVTHVWGAHDTALSRRGAELAADFAIADFDLRVLPDGGHWIPEHNASELADLILGRAHGH</sequence>
<dbReference type="InterPro" id="IPR000639">
    <property type="entry name" value="Epox_hydrolase-like"/>
</dbReference>
<protein>
    <submittedName>
        <fullName evidence="3">Alpha/beta fold hydrolase</fullName>
    </submittedName>
</protein>
<evidence type="ECO:0000259" key="2">
    <source>
        <dbReference type="Pfam" id="PF00561"/>
    </source>
</evidence>
<gene>
    <name evidence="3" type="ORF">GCM10023217_27770</name>
</gene>
<dbReference type="Pfam" id="PF00561">
    <property type="entry name" value="Abhydrolase_1"/>
    <property type="match status" value="1"/>
</dbReference>
<dbReference type="GO" id="GO:0016787">
    <property type="term" value="F:hydrolase activity"/>
    <property type="evidence" value="ECO:0007669"/>
    <property type="project" value="UniProtKB-KW"/>
</dbReference>
<dbReference type="SUPFAM" id="SSF53474">
    <property type="entry name" value="alpha/beta-Hydrolases"/>
    <property type="match status" value="1"/>
</dbReference>
<dbReference type="RefSeq" id="WP_246991077.1">
    <property type="nucleotide sequence ID" value="NZ_BAABIE010000013.1"/>
</dbReference>
<keyword evidence="1 3" id="KW-0378">Hydrolase</keyword>